<evidence type="ECO:0000313" key="3">
    <source>
        <dbReference type="EMBL" id="VAX04948.1"/>
    </source>
</evidence>
<name>A0A3B1B0H5_9ZZZZ</name>
<dbReference type="EMBL" id="UOFV01000506">
    <property type="protein sequence ID" value="VAX04948.1"/>
    <property type="molecule type" value="Genomic_DNA"/>
</dbReference>
<feature type="domain" description="Peptidase C-terminal archaeal/bacterial" evidence="2">
    <location>
        <begin position="75"/>
        <end position="144"/>
    </location>
</feature>
<dbReference type="AlphaFoldDB" id="A0A3B1B0H5"/>
<accession>A0A3B1B0H5</accession>
<dbReference type="Pfam" id="PF04151">
    <property type="entry name" value="PPC"/>
    <property type="match status" value="1"/>
</dbReference>
<proteinExistence type="predicted"/>
<dbReference type="InterPro" id="IPR021655">
    <property type="entry name" value="Put_metal-bd"/>
</dbReference>
<dbReference type="Pfam" id="PF11617">
    <property type="entry name" value="Cu-binding_MopE"/>
    <property type="match status" value="2"/>
</dbReference>
<gene>
    <name evidence="3" type="ORF">MNBD_GAMMA19-327</name>
</gene>
<organism evidence="3">
    <name type="scientific">hydrothermal vent metagenome</name>
    <dbReference type="NCBI Taxonomy" id="652676"/>
    <lineage>
        <taxon>unclassified sequences</taxon>
        <taxon>metagenomes</taxon>
        <taxon>ecological metagenomes</taxon>
    </lineage>
</organism>
<feature type="compositionally biased region" description="Acidic residues" evidence="1">
    <location>
        <begin position="373"/>
        <end position="383"/>
    </location>
</feature>
<protein>
    <recommendedName>
        <fullName evidence="2">Peptidase C-terminal archaeal/bacterial domain-containing protein</fullName>
    </recommendedName>
</protein>
<dbReference type="InterPro" id="IPR007280">
    <property type="entry name" value="Peptidase_C_arc/bac"/>
</dbReference>
<reference evidence="3" key="1">
    <citation type="submission" date="2018-06" db="EMBL/GenBank/DDBJ databases">
        <authorList>
            <person name="Zhirakovskaya E."/>
        </authorList>
    </citation>
    <scope>NUCLEOTIDE SEQUENCE</scope>
</reference>
<dbReference type="PROSITE" id="PS51257">
    <property type="entry name" value="PROKAR_LIPOPROTEIN"/>
    <property type="match status" value="1"/>
</dbReference>
<evidence type="ECO:0000259" key="2">
    <source>
        <dbReference type="Pfam" id="PF04151"/>
    </source>
</evidence>
<evidence type="ECO:0000256" key="1">
    <source>
        <dbReference type="SAM" id="MobiDB-lite"/>
    </source>
</evidence>
<sequence>MMKFLYLVSLTAAVFLMAACSSGGGGFSGDPPVNPSAYPVAADSNEGMDGNETPATATAVTIGTTQINTNFPQGDVDVFSVNLTAGTDYEFSANRLCATCDTFMRLLDIDMTSELDSNDDWVEFDSAIQYTPTVSGTYFVEVRALDDIFGVTTYTFGARILVDDDGDGWSTYHDCNDNVFAIKPNAVEVPEDDTDQNCTGFDIPLGTTVDTHEPDNTWETAVTMVEAQGTPGELIYRSELYSASGNLRTIHDANEEDYFKISIPAMSAIHVGVQDGAFDDVMMAFESDGVTPVSGNNSAEYIENTTNSAVTYYWRFYSSSGTQTGAYVPYYYSIGEDMDGDGFYTRDGDNLRDCNDTDAAINSAATETAGDSTDSDCDGSDDT</sequence>
<dbReference type="Gene3D" id="2.60.120.380">
    <property type="match status" value="2"/>
</dbReference>
<feature type="region of interest" description="Disordered" evidence="1">
    <location>
        <begin position="363"/>
        <end position="383"/>
    </location>
</feature>